<dbReference type="EMBL" id="AVCK01000009">
    <property type="protein sequence ID" value="KFN47503.1"/>
    <property type="molecule type" value="Genomic_DNA"/>
</dbReference>
<dbReference type="PATRIC" id="fig|1384056.3.peg.469"/>
<reference evidence="10 11" key="1">
    <citation type="submission" date="2013-09" db="EMBL/GenBank/DDBJ databases">
        <title>Genome sequencing of Arenimonas metalli.</title>
        <authorList>
            <person name="Chen F."/>
            <person name="Wang G."/>
        </authorList>
    </citation>
    <scope>NUCLEOTIDE SEQUENCE [LARGE SCALE GENOMIC DNA]</scope>
    <source>
        <strain evidence="10 11">CF5-1</strain>
    </source>
</reference>
<evidence type="ECO:0000256" key="6">
    <source>
        <dbReference type="ARBA" id="ARBA00022989"/>
    </source>
</evidence>
<dbReference type="GO" id="GO:0016763">
    <property type="term" value="F:pentosyltransferase activity"/>
    <property type="evidence" value="ECO:0007669"/>
    <property type="project" value="TreeGrafter"/>
</dbReference>
<keyword evidence="4" id="KW-0808">Transferase</keyword>
<organism evidence="10 11">
    <name type="scientific">Arenimonas metalli CF5-1</name>
    <dbReference type="NCBI Taxonomy" id="1384056"/>
    <lineage>
        <taxon>Bacteria</taxon>
        <taxon>Pseudomonadati</taxon>
        <taxon>Pseudomonadota</taxon>
        <taxon>Gammaproteobacteria</taxon>
        <taxon>Lysobacterales</taxon>
        <taxon>Lysobacteraceae</taxon>
        <taxon>Arenimonas</taxon>
    </lineage>
</organism>
<dbReference type="Pfam" id="PF13231">
    <property type="entry name" value="PMT_2"/>
    <property type="match status" value="1"/>
</dbReference>
<comment type="caution">
    <text evidence="10">The sequence shown here is derived from an EMBL/GenBank/DDBJ whole genome shotgun (WGS) entry which is preliminary data.</text>
</comment>
<accession>A0A091B4I6</accession>
<dbReference type="GO" id="GO:0009103">
    <property type="term" value="P:lipopolysaccharide biosynthetic process"/>
    <property type="evidence" value="ECO:0007669"/>
    <property type="project" value="UniProtKB-ARBA"/>
</dbReference>
<dbReference type="InterPro" id="IPR038731">
    <property type="entry name" value="RgtA/B/C-like"/>
</dbReference>
<dbReference type="AlphaFoldDB" id="A0A091B4I6"/>
<dbReference type="PANTHER" id="PTHR33908">
    <property type="entry name" value="MANNOSYLTRANSFERASE YKCB-RELATED"/>
    <property type="match status" value="1"/>
</dbReference>
<keyword evidence="5 8" id="KW-0812">Transmembrane</keyword>
<evidence type="ECO:0000256" key="7">
    <source>
        <dbReference type="ARBA" id="ARBA00023136"/>
    </source>
</evidence>
<evidence type="ECO:0000256" key="3">
    <source>
        <dbReference type="ARBA" id="ARBA00022676"/>
    </source>
</evidence>
<keyword evidence="7 8" id="KW-0472">Membrane</keyword>
<feature type="transmembrane region" description="Helical" evidence="8">
    <location>
        <begin position="193"/>
        <end position="216"/>
    </location>
</feature>
<feature type="transmembrane region" description="Helical" evidence="8">
    <location>
        <begin position="305"/>
        <end position="322"/>
    </location>
</feature>
<name>A0A091B4I6_9GAMM</name>
<evidence type="ECO:0000259" key="9">
    <source>
        <dbReference type="Pfam" id="PF13231"/>
    </source>
</evidence>
<keyword evidence="2" id="KW-1003">Cell membrane</keyword>
<evidence type="ECO:0000313" key="10">
    <source>
        <dbReference type="EMBL" id="KFN47503.1"/>
    </source>
</evidence>
<dbReference type="STRING" id="1384056.N787_08055"/>
<dbReference type="PANTHER" id="PTHR33908:SF11">
    <property type="entry name" value="MEMBRANE PROTEIN"/>
    <property type="match status" value="1"/>
</dbReference>
<gene>
    <name evidence="10" type="ORF">N787_08055</name>
</gene>
<evidence type="ECO:0000313" key="11">
    <source>
        <dbReference type="Proteomes" id="UP000029393"/>
    </source>
</evidence>
<dbReference type="Proteomes" id="UP000029393">
    <property type="component" value="Unassembled WGS sequence"/>
</dbReference>
<feature type="transmembrane region" description="Helical" evidence="8">
    <location>
        <begin position="104"/>
        <end position="129"/>
    </location>
</feature>
<feature type="transmembrane region" description="Helical" evidence="8">
    <location>
        <begin position="149"/>
        <end position="181"/>
    </location>
</feature>
<evidence type="ECO:0000256" key="1">
    <source>
        <dbReference type="ARBA" id="ARBA00004651"/>
    </source>
</evidence>
<dbReference type="RefSeq" id="WP_052575060.1">
    <property type="nucleotide sequence ID" value="NZ_AVCK01000009.1"/>
</dbReference>
<dbReference type="eggNOG" id="COG1807">
    <property type="taxonomic scope" value="Bacteria"/>
</dbReference>
<evidence type="ECO:0000256" key="5">
    <source>
        <dbReference type="ARBA" id="ARBA00022692"/>
    </source>
</evidence>
<keyword evidence="11" id="KW-1185">Reference proteome</keyword>
<evidence type="ECO:0000256" key="2">
    <source>
        <dbReference type="ARBA" id="ARBA00022475"/>
    </source>
</evidence>
<feature type="transmembrane region" description="Helical" evidence="8">
    <location>
        <begin position="236"/>
        <end position="261"/>
    </location>
</feature>
<protein>
    <recommendedName>
        <fullName evidence="9">Glycosyltransferase RgtA/B/C/D-like domain-containing protein</fullName>
    </recommendedName>
</protein>
<keyword evidence="6 8" id="KW-1133">Transmembrane helix</keyword>
<dbReference type="InterPro" id="IPR050297">
    <property type="entry name" value="LipidA_mod_glycosyltrf_83"/>
</dbReference>
<feature type="transmembrane region" description="Helical" evidence="8">
    <location>
        <begin position="273"/>
        <end position="293"/>
    </location>
</feature>
<feature type="transmembrane region" description="Helical" evidence="8">
    <location>
        <begin position="329"/>
        <end position="347"/>
    </location>
</feature>
<proteinExistence type="predicted"/>
<feature type="domain" description="Glycosyltransferase RgtA/B/C/D-like" evidence="9">
    <location>
        <begin position="52"/>
        <end position="210"/>
    </location>
</feature>
<evidence type="ECO:0000256" key="8">
    <source>
        <dbReference type="SAM" id="Phobius"/>
    </source>
</evidence>
<sequence>MALSSARVKFTAAWLLLLLAKAWLALSLLPFGDEAFYALESRRLAWAYSDLPGLTAWLVRLGTSLGGMEPLAMRAPFLLLGAALPWLVRGIARRWFGEAAGWQAAWIALLMPLAGLMGVLALPDVPMLFATLLCLDAFARMLQRPAWPAAALLALGLALGALSHYRFALVILAGGVGLLLDPRGRALLGSPKLWLAFALGALAWWPLLAWNLAHAGAGLGFQFVDRHPWQLQADGLWWPVVQALVLTPLLFGLLLAALRMAWQRRDTPGEVPWRFVLGVATVAVPGYFAMAFFADTDRVSFHWPLAGWLLLACVAPAVLASWREGWRRALFASTAFGAVALFAYLAMVSQAPGRAWLAAGPGYADNFAGWDEASRATAQALAAMPADTRVVADNFMLGAQLAFALDRGDIAVLEHPLNTKHGRAVQLADWGLLSAGRADWGDAPVLLVVEDTARPLKDRLAGYRALCARAGALPAAQVLNVDQGRKRFLLFPLDGDESGCTQPALAWLETPAPGARWEDGVVSGWALRPGAGVARIEVTLDGEVVAEAAPALARPDVLQYWGLADEDPRVGFEVRVPAGRLAPGDRWLGLVLHGRDGSVEPWPAQRVRIPDQGSR</sequence>
<evidence type="ECO:0000256" key="4">
    <source>
        <dbReference type="ARBA" id="ARBA00022679"/>
    </source>
</evidence>
<keyword evidence="3" id="KW-0328">Glycosyltransferase</keyword>
<comment type="subcellular location">
    <subcellularLocation>
        <location evidence="1">Cell membrane</location>
        <topology evidence="1">Multi-pass membrane protein</topology>
    </subcellularLocation>
</comment>
<dbReference type="GO" id="GO:0005886">
    <property type="term" value="C:plasma membrane"/>
    <property type="evidence" value="ECO:0007669"/>
    <property type="project" value="UniProtKB-SubCell"/>
</dbReference>
<feature type="transmembrane region" description="Helical" evidence="8">
    <location>
        <begin position="71"/>
        <end position="92"/>
    </location>
</feature>